<dbReference type="EMBL" id="FZOU01000019">
    <property type="protein sequence ID" value="SNT44506.1"/>
    <property type="molecule type" value="Genomic_DNA"/>
</dbReference>
<name>A0A239MP40_9BACT</name>
<gene>
    <name evidence="1" type="ORF">SAMN05421770_11923</name>
</gene>
<dbReference type="InterPro" id="IPR023214">
    <property type="entry name" value="HAD_sf"/>
</dbReference>
<accession>A0A239MP40</accession>
<dbReference type="PANTHER" id="PTHR43481:SF4">
    <property type="entry name" value="GLYCEROL-1-PHOSPHATE PHOSPHOHYDROLASE 1-RELATED"/>
    <property type="match status" value="1"/>
</dbReference>
<sequence length="136" mass="14819">MLTGLPPYRWTVVTSASEKIMRSRLAAVRIVAPQRVVSGDMVAQGKPDPECYRKGAALLSRRPEECLVLEDAPAGIRAANAAGCKVLAVATSHPVEELQQADWIVARLDEIEVRFDEMATLQIFFPALMRGSDSPA</sequence>
<evidence type="ECO:0000313" key="1">
    <source>
        <dbReference type="EMBL" id="SNT44506.1"/>
    </source>
</evidence>
<dbReference type="Pfam" id="PF13419">
    <property type="entry name" value="HAD_2"/>
    <property type="match status" value="1"/>
</dbReference>
<reference evidence="1 2" key="1">
    <citation type="submission" date="2017-06" db="EMBL/GenBank/DDBJ databases">
        <authorList>
            <person name="Kim H.J."/>
            <person name="Triplett B.A."/>
        </authorList>
    </citation>
    <scope>NUCLEOTIDE SEQUENCE [LARGE SCALE GENOMIC DNA]</scope>
    <source>
        <strain evidence="1 2">DSM 18704</strain>
    </source>
</reference>
<proteinExistence type="predicted"/>
<dbReference type="InterPro" id="IPR041492">
    <property type="entry name" value="HAD_2"/>
</dbReference>
<dbReference type="AlphaFoldDB" id="A0A239MP40"/>
<dbReference type="Proteomes" id="UP000198356">
    <property type="component" value="Unassembled WGS sequence"/>
</dbReference>
<organism evidence="1 2">
    <name type="scientific">Granulicella rosea</name>
    <dbReference type="NCBI Taxonomy" id="474952"/>
    <lineage>
        <taxon>Bacteria</taxon>
        <taxon>Pseudomonadati</taxon>
        <taxon>Acidobacteriota</taxon>
        <taxon>Terriglobia</taxon>
        <taxon>Terriglobales</taxon>
        <taxon>Acidobacteriaceae</taxon>
        <taxon>Granulicella</taxon>
    </lineage>
</organism>
<evidence type="ECO:0000313" key="2">
    <source>
        <dbReference type="Proteomes" id="UP000198356"/>
    </source>
</evidence>
<dbReference type="NCBIfam" id="TIGR01509">
    <property type="entry name" value="HAD-SF-IA-v3"/>
    <property type="match status" value="1"/>
</dbReference>
<dbReference type="SUPFAM" id="SSF56784">
    <property type="entry name" value="HAD-like"/>
    <property type="match status" value="1"/>
</dbReference>
<dbReference type="InterPro" id="IPR006439">
    <property type="entry name" value="HAD-SF_hydro_IA"/>
</dbReference>
<dbReference type="InterPro" id="IPR051806">
    <property type="entry name" value="HAD-like_SPP"/>
</dbReference>
<dbReference type="PANTHER" id="PTHR43481">
    <property type="entry name" value="FRUCTOSE-1-PHOSPHATE PHOSPHATASE"/>
    <property type="match status" value="1"/>
</dbReference>
<dbReference type="InterPro" id="IPR036412">
    <property type="entry name" value="HAD-like_sf"/>
</dbReference>
<dbReference type="GO" id="GO:0050308">
    <property type="term" value="F:sugar-phosphatase activity"/>
    <property type="evidence" value="ECO:0007669"/>
    <property type="project" value="TreeGrafter"/>
</dbReference>
<dbReference type="Gene3D" id="3.40.50.1000">
    <property type="entry name" value="HAD superfamily/HAD-like"/>
    <property type="match status" value="1"/>
</dbReference>
<keyword evidence="2" id="KW-1185">Reference proteome</keyword>
<protein>
    <submittedName>
        <fullName evidence="1">Sugar-phosphatase</fullName>
    </submittedName>
</protein>